<keyword evidence="3" id="KW-1133">Transmembrane helix</keyword>
<name>A0ABU9LJ65_9BACL</name>
<comment type="caution">
    <text evidence="5">The sequence shown here is derived from an EMBL/GenBank/DDBJ whole genome shotgun (WGS) entry which is preliminary data.</text>
</comment>
<accession>A0ABU9LJ65</accession>
<evidence type="ECO:0000313" key="6">
    <source>
        <dbReference type="Proteomes" id="UP001398420"/>
    </source>
</evidence>
<dbReference type="EMBL" id="JBCEWA010000001">
    <property type="protein sequence ID" value="MEL5987053.1"/>
    <property type="molecule type" value="Genomic_DNA"/>
</dbReference>
<evidence type="ECO:0000313" key="5">
    <source>
        <dbReference type="EMBL" id="MEL5987053.1"/>
    </source>
</evidence>
<gene>
    <name evidence="5" type="ORF">AAF454_01290</name>
</gene>
<protein>
    <submittedName>
        <fullName evidence="5">MotE family protein</fullName>
    </submittedName>
</protein>
<dbReference type="Gene3D" id="1.25.60.10">
    <property type="entry name" value="MgtE N-terminal domain-like"/>
    <property type="match status" value="1"/>
</dbReference>
<dbReference type="InterPro" id="IPR038076">
    <property type="entry name" value="MgtE_N_sf"/>
</dbReference>
<feature type="transmembrane region" description="Helical" evidence="3">
    <location>
        <begin position="36"/>
        <end position="55"/>
    </location>
</feature>
<keyword evidence="3" id="KW-0812">Transmembrane</keyword>
<feature type="coiled-coil region" evidence="1">
    <location>
        <begin position="78"/>
        <end position="147"/>
    </location>
</feature>
<keyword evidence="1" id="KW-0175">Coiled coil</keyword>
<sequence>MAKKPVASKKPRKKQSVMDPNEQNSEPKGPGKLQKIFFWVIIPVLFALAVGLIVAEVTGTNVFEKAKTLVGKNSDQTEQTTEQSIEDYNKEIVKLQAQVKEKEALVTKLQSQIDANKTDTSKLEVEKKRLEKEVKKLQDGKADNKTDSTLLTKTYEQMAPKSAAAAISAMKNEEALSILNNLKPATLAPILEKMTPEKAAYYTEAMSKGEK</sequence>
<dbReference type="Pfam" id="PF03448">
    <property type="entry name" value="MgtE_N"/>
    <property type="match status" value="1"/>
</dbReference>
<keyword evidence="6" id="KW-1185">Reference proteome</keyword>
<reference evidence="5 6" key="1">
    <citation type="submission" date="2024-04" db="EMBL/GenBank/DDBJ databases">
        <authorList>
            <person name="Wu Y.S."/>
            <person name="Zhang L."/>
        </authorList>
    </citation>
    <scope>NUCLEOTIDE SEQUENCE [LARGE SCALE GENOMIC DNA]</scope>
    <source>
        <strain evidence="5 6">KG-01</strain>
    </source>
</reference>
<feature type="domain" description="Magnesium transporter MgtE intracellular" evidence="4">
    <location>
        <begin position="153"/>
        <end position="208"/>
    </location>
</feature>
<evidence type="ECO:0000256" key="2">
    <source>
        <dbReference type="SAM" id="MobiDB-lite"/>
    </source>
</evidence>
<dbReference type="RefSeq" id="WP_342302587.1">
    <property type="nucleotide sequence ID" value="NZ_JBCEWA010000001.1"/>
</dbReference>
<keyword evidence="3" id="KW-0472">Membrane</keyword>
<dbReference type="Proteomes" id="UP001398420">
    <property type="component" value="Unassembled WGS sequence"/>
</dbReference>
<evidence type="ECO:0000256" key="1">
    <source>
        <dbReference type="SAM" id="Coils"/>
    </source>
</evidence>
<evidence type="ECO:0000256" key="3">
    <source>
        <dbReference type="SAM" id="Phobius"/>
    </source>
</evidence>
<feature type="region of interest" description="Disordered" evidence="2">
    <location>
        <begin position="1"/>
        <end position="29"/>
    </location>
</feature>
<organism evidence="5 6">
    <name type="scientific">Kurthia gibsonii</name>
    <dbReference type="NCBI Taxonomy" id="33946"/>
    <lineage>
        <taxon>Bacteria</taxon>
        <taxon>Bacillati</taxon>
        <taxon>Bacillota</taxon>
        <taxon>Bacilli</taxon>
        <taxon>Bacillales</taxon>
        <taxon>Caryophanaceae</taxon>
        <taxon>Kurthia</taxon>
    </lineage>
</organism>
<evidence type="ECO:0000259" key="4">
    <source>
        <dbReference type="Pfam" id="PF03448"/>
    </source>
</evidence>
<dbReference type="InterPro" id="IPR006668">
    <property type="entry name" value="Mg_transptr_MgtE_intracell_dom"/>
</dbReference>
<dbReference type="SUPFAM" id="SSF158791">
    <property type="entry name" value="MgtE N-terminal domain-like"/>
    <property type="match status" value="1"/>
</dbReference>
<feature type="compositionally biased region" description="Basic residues" evidence="2">
    <location>
        <begin position="1"/>
        <end position="15"/>
    </location>
</feature>
<proteinExistence type="predicted"/>